<evidence type="ECO:0000313" key="7">
    <source>
        <dbReference type="EMBL" id="EED22192.1"/>
    </source>
</evidence>
<reference evidence="8" key="1">
    <citation type="journal article" date="2015" name="Genome Announc.">
        <title>Genome sequence of the AIDS-associated pathogen Penicillium marneffei (ATCC18224) and its near taxonomic relative Talaromyces stipitatus (ATCC10500).</title>
        <authorList>
            <person name="Nierman W.C."/>
            <person name="Fedorova-Abrams N.D."/>
            <person name="Andrianopoulos A."/>
        </authorList>
    </citation>
    <scope>NUCLEOTIDE SEQUENCE [LARGE SCALE GENOMIC DNA]</scope>
    <source>
        <strain evidence="8">ATCC 10500 / CBS 375.48 / QM 6759 / NRRL 1006</strain>
    </source>
</reference>
<accession>B8M2T7</accession>
<dbReference type="HOGENOM" id="CLU_050885_2_1_1"/>
<evidence type="ECO:0000256" key="4">
    <source>
        <dbReference type="ARBA" id="ARBA00022490"/>
    </source>
</evidence>
<dbReference type="GO" id="GO:0005634">
    <property type="term" value="C:nucleus"/>
    <property type="evidence" value="ECO:0007669"/>
    <property type="project" value="UniProtKB-SubCell"/>
</dbReference>
<dbReference type="GeneID" id="8103766"/>
<keyword evidence="5" id="KW-0539">Nucleus</keyword>
<organism evidence="7 8">
    <name type="scientific">Talaromyces stipitatus (strain ATCC 10500 / CBS 375.48 / QM 6759 / NRRL 1006)</name>
    <name type="common">Penicillium stipitatum</name>
    <dbReference type="NCBI Taxonomy" id="441959"/>
    <lineage>
        <taxon>Eukaryota</taxon>
        <taxon>Fungi</taxon>
        <taxon>Dikarya</taxon>
        <taxon>Ascomycota</taxon>
        <taxon>Pezizomycotina</taxon>
        <taxon>Eurotiomycetes</taxon>
        <taxon>Eurotiomycetidae</taxon>
        <taxon>Eurotiales</taxon>
        <taxon>Trichocomaceae</taxon>
        <taxon>Talaromyces</taxon>
        <taxon>Talaromyces sect. Talaromyces</taxon>
    </lineage>
</organism>
<name>B8M2T7_TALSN</name>
<dbReference type="AlphaFoldDB" id="B8M2T7"/>
<comment type="subcellular location">
    <subcellularLocation>
        <location evidence="2">Cytoplasm</location>
    </subcellularLocation>
    <subcellularLocation>
        <location evidence="1">Nucleus</location>
    </subcellularLocation>
</comment>
<evidence type="ECO:0000256" key="3">
    <source>
        <dbReference type="ARBA" id="ARBA00005459"/>
    </source>
</evidence>
<dbReference type="InParanoid" id="B8M2T7"/>
<feature type="region of interest" description="Disordered" evidence="6">
    <location>
        <begin position="1"/>
        <end position="46"/>
    </location>
</feature>
<comment type="similarity">
    <text evidence="3">Belongs to the DIF1/spd1 family.</text>
</comment>
<dbReference type="GO" id="GO:1990846">
    <property type="term" value="F:ribonucleoside-diphosphate reductase inhibitor activity"/>
    <property type="evidence" value="ECO:0007669"/>
    <property type="project" value="TreeGrafter"/>
</dbReference>
<dbReference type="VEuPathDB" id="FungiDB:TSTA_094380"/>
<feature type="region of interest" description="Disordered" evidence="6">
    <location>
        <begin position="148"/>
        <end position="185"/>
    </location>
</feature>
<dbReference type="PANTHER" id="PTHR28081">
    <property type="entry name" value="DAMAGE-REGULATED IMPORT FACILITATOR 1-RELATED"/>
    <property type="match status" value="1"/>
</dbReference>
<evidence type="ECO:0000256" key="1">
    <source>
        <dbReference type="ARBA" id="ARBA00004123"/>
    </source>
</evidence>
<keyword evidence="8" id="KW-1185">Reference proteome</keyword>
<evidence type="ECO:0000313" key="8">
    <source>
        <dbReference type="Proteomes" id="UP000001745"/>
    </source>
</evidence>
<dbReference type="STRING" id="441959.B8M2T7"/>
<dbReference type="Proteomes" id="UP000001745">
    <property type="component" value="Unassembled WGS sequence"/>
</dbReference>
<feature type="compositionally biased region" description="Polar residues" evidence="6">
    <location>
        <begin position="23"/>
        <end position="40"/>
    </location>
</feature>
<evidence type="ECO:0000256" key="5">
    <source>
        <dbReference type="ARBA" id="ARBA00023242"/>
    </source>
</evidence>
<dbReference type="PANTHER" id="PTHR28081:SF1">
    <property type="entry name" value="DAMAGE-REGULATED IMPORT FACILITATOR 1"/>
    <property type="match status" value="1"/>
</dbReference>
<dbReference type="InterPro" id="IPR013900">
    <property type="entry name" value="RNR_inhibitor"/>
</dbReference>
<dbReference type="GO" id="GO:0005737">
    <property type="term" value="C:cytoplasm"/>
    <property type="evidence" value="ECO:0007669"/>
    <property type="project" value="UniProtKB-SubCell"/>
</dbReference>
<sequence>MASTSQNASSKKRRFQPPITSYFAASTTPENNDFSHQNYSAPTNTPTPALPANILSSLLGVGARVRKSVPEGYKTEQKKLTAYTIPVTTKSDVAASSRPIMTTTVYSELQPFCGIHKVGNYAVQTFPRPDEEYRSEGMMNVDELENISMPSSSQESNASFSSTSNKRTFEPDVDEEEEDDDSSLGYNRAIHQGRNLPRDIWQDTIPSVSNYTSSSSNSMSRRTILSPRLGQHRRRIVASNNTISSKTYTEQENTNPLAAATMSNNGMDIDDFGEAAFLRRREEVDFEYIFETFVTA</sequence>
<dbReference type="PhylomeDB" id="B8M2T7"/>
<protein>
    <submittedName>
        <fullName evidence="7">Uncharacterized protein</fullName>
    </submittedName>
</protein>
<proteinExistence type="inferred from homology"/>
<dbReference type="Pfam" id="PF08591">
    <property type="entry name" value="RNR_inhib"/>
    <property type="match status" value="1"/>
</dbReference>
<dbReference type="eggNOG" id="ENOG502S8VH">
    <property type="taxonomic scope" value="Eukaryota"/>
</dbReference>
<gene>
    <name evidence="7" type="ORF">TSTA_094380</name>
</gene>
<evidence type="ECO:0000256" key="2">
    <source>
        <dbReference type="ARBA" id="ARBA00004496"/>
    </source>
</evidence>
<keyword evidence="4" id="KW-0963">Cytoplasm</keyword>
<dbReference type="RefSeq" id="XP_002479155.1">
    <property type="nucleotide sequence ID" value="XM_002479110.1"/>
</dbReference>
<dbReference type="OrthoDB" id="4072855at2759"/>
<feature type="compositionally biased region" description="Low complexity" evidence="6">
    <location>
        <begin position="151"/>
        <end position="164"/>
    </location>
</feature>
<evidence type="ECO:0000256" key="6">
    <source>
        <dbReference type="SAM" id="MobiDB-lite"/>
    </source>
</evidence>
<dbReference type="GO" id="GO:0008104">
    <property type="term" value="P:intracellular protein localization"/>
    <property type="evidence" value="ECO:0007669"/>
    <property type="project" value="TreeGrafter"/>
</dbReference>
<dbReference type="OMA" id="NYNAPTH"/>
<dbReference type="EMBL" id="EQ962653">
    <property type="protein sequence ID" value="EED22192.1"/>
    <property type="molecule type" value="Genomic_DNA"/>
</dbReference>
<feature type="compositionally biased region" description="Acidic residues" evidence="6">
    <location>
        <begin position="171"/>
        <end position="182"/>
    </location>
</feature>